<dbReference type="AlphaFoldDB" id="A0A4U0Q3L3"/>
<protein>
    <recommendedName>
        <fullName evidence="3">DUF1364 family protein</fullName>
    </recommendedName>
</protein>
<dbReference type="OrthoDB" id="8594085at2"/>
<reference evidence="1 2" key="1">
    <citation type="submission" date="2019-04" db="EMBL/GenBank/DDBJ databases">
        <title>Chitiniphilus eburnea sp. nov., a novel chitinolytic bacterium isolated from aquaculture sludge.</title>
        <authorList>
            <person name="Sheng M."/>
        </authorList>
    </citation>
    <scope>NUCLEOTIDE SEQUENCE [LARGE SCALE GENOMIC DNA]</scope>
    <source>
        <strain evidence="1 2">HX-2-15</strain>
    </source>
</reference>
<comment type="caution">
    <text evidence="1">The sequence shown here is derived from an EMBL/GenBank/DDBJ whole genome shotgun (WGS) entry which is preliminary data.</text>
</comment>
<dbReference type="Proteomes" id="UP000310016">
    <property type="component" value="Unassembled WGS sequence"/>
</dbReference>
<gene>
    <name evidence="1" type="ORF">FAZ21_06695</name>
</gene>
<sequence length="97" mass="10840">MAKQRPVRSSAWLDAVRSIDHCMLCGCVCQVQAAHRNEGKGKSQKVDDCLTAALCPACHAEIDQGKNLTREQRRERMNHAIVETLRELARQNLVGTI</sequence>
<evidence type="ECO:0008006" key="3">
    <source>
        <dbReference type="Google" id="ProtNLM"/>
    </source>
</evidence>
<proteinExistence type="predicted"/>
<evidence type="ECO:0000313" key="1">
    <source>
        <dbReference type="EMBL" id="TJZ75691.1"/>
    </source>
</evidence>
<organism evidence="1 2">
    <name type="scientific">Chitiniphilus eburneus</name>
    <dbReference type="NCBI Taxonomy" id="2571148"/>
    <lineage>
        <taxon>Bacteria</taxon>
        <taxon>Pseudomonadati</taxon>
        <taxon>Pseudomonadota</taxon>
        <taxon>Betaproteobacteria</taxon>
        <taxon>Neisseriales</taxon>
        <taxon>Chitinibacteraceae</taxon>
        <taxon>Chitiniphilus</taxon>
    </lineage>
</organism>
<keyword evidence="2" id="KW-1185">Reference proteome</keyword>
<evidence type="ECO:0000313" key="2">
    <source>
        <dbReference type="Proteomes" id="UP000310016"/>
    </source>
</evidence>
<dbReference type="Gene3D" id="3.30.50.20">
    <property type="entry name" value="prophage-derive protein ybcO"/>
    <property type="match status" value="1"/>
</dbReference>
<accession>A0A4U0Q3L3</accession>
<name>A0A4U0Q3L3_9NEIS</name>
<dbReference type="EMBL" id="SUMF01000004">
    <property type="protein sequence ID" value="TJZ75691.1"/>
    <property type="molecule type" value="Genomic_DNA"/>
</dbReference>